<proteinExistence type="predicted"/>
<evidence type="ECO:0000313" key="4">
    <source>
        <dbReference type="Proteomes" id="UP000256941"/>
    </source>
</evidence>
<evidence type="ECO:0000259" key="1">
    <source>
        <dbReference type="Pfam" id="PF04773"/>
    </source>
</evidence>
<dbReference type="Proteomes" id="UP000256941">
    <property type="component" value="Unassembled WGS sequence"/>
</dbReference>
<dbReference type="RefSeq" id="WP_116220566.1">
    <property type="nucleotide sequence ID" value="NZ_CP038196.1"/>
</dbReference>
<dbReference type="Gene3D" id="2.60.120.1440">
    <property type="match status" value="1"/>
</dbReference>
<dbReference type="PANTHER" id="PTHR30273">
    <property type="entry name" value="PERIPLASMIC SIGNAL SENSOR AND SIGMA FACTOR ACTIVATOR FECR-RELATED"/>
    <property type="match status" value="1"/>
</dbReference>
<dbReference type="AlphaFoldDB" id="A0A3D9XUI2"/>
<sequence length="318" mass="34886">MAQPCGDALLEEAADWAMAMRYGAPGELDRAAFDRWLAQGPQHAAAWARAQAVFQTFDRLPRGLGQDVLRTIEPQPDRRRALGLLGGLLLVPPAGALVWQQPWRKWRADVATAVGERKALDLPDASELVLNTDSAADITFTAAERRIHLHSGEILVTTHADPAPALRPLLVATAFGEIRALGTRFSVRHLENDLARVSVFRHAVEIRPLDAPPHVLRQGEQADFGRGGVRRPEAVDDSAAIWEQGMLLAQDMRLGEVIAEMARYRHGVLRCDPAVAGIRVSGAISLADTDRGLDLLAQTLPVRIQRRTPWWVVVAPRA</sequence>
<comment type="caution">
    <text evidence="3">The sequence shown here is derived from an EMBL/GenBank/DDBJ whole genome shotgun (WGS) entry which is preliminary data.</text>
</comment>
<accession>A0A3D9XUI2</accession>
<dbReference type="InterPro" id="IPR012373">
    <property type="entry name" value="Ferrdict_sens_TM"/>
</dbReference>
<dbReference type="EMBL" id="QTUJ01000001">
    <property type="protein sequence ID" value="REF71862.1"/>
    <property type="molecule type" value="Genomic_DNA"/>
</dbReference>
<evidence type="ECO:0000313" key="3">
    <source>
        <dbReference type="EMBL" id="REF71862.1"/>
    </source>
</evidence>
<dbReference type="PANTHER" id="PTHR30273:SF2">
    <property type="entry name" value="PROTEIN FECR"/>
    <property type="match status" value="1"/>
</dbReference>
<gene>
    <name evidence="3" type="ORF">BDD41_0321</name>
</gene>
<feature type="domain" description="FecR N-terminal" evidence="2">
    <location>
        <begin position="11"/>
        <end position="53"/>
    </location>
</feature>
<organism evidence="3 4">
    <name type="scientific">Paracoccus versutus</name>
    <name type="common">Thiobacillus versutus</name>
    <dbReference type="NCBI Taxonomy" id="34007"/>
    <lineage>
        <taxon>Bacteria</taxon>
        <taxon>Pseudomonadati</taxon>
        <taxon>Pseudomonadota</taxon>
        <taxon>Alphaproteobacteria</taxon>
        <taxon>Rhodobacterales</taxon>
        <taxon>Paracoccaceae</taxon>
        <taxon>Paracoccus</taxon>
    </lineage>
</organism>
<dbReference type="PIRSF" id="PIRSF018266">
    <property type="entry name" value="FecR"/>
    <property type="match status" value="1"/>
</dbReference>
<feature type="domain" description="FecR protein" evidence="1">
    <location>
        <begin position="109"/>
        <end position="204"/>
    </location>
</feature>
<reference evidence="3 4" key="1">
    <citation type="submission" date="2018-08" db="EMBL/GenBank/DDBJ databases">
        <title>Genomic Encyclopedia of Archaeal and Bacterial Type Strains, Phase II (KMG-II): from individual species to whole genera.</title>
        <authorList>
            <person name="Goeker M."/>
        </authorList>
    </citation>
    <scope>NUCLEOTIDE SEQUENCE [LARGE SCALE GENOMIC DNA]</scope>
    <source>
        <strain evidence="3 4">DSM 17099</strain>
    </source>
</reference>
<dbReference type="InterPro" id="IPR032623">
    <property type="entry name" value="FecR_N"/>
</dbReference>
<dbReference type="Pfam" id="PF16220">
    <property type="entry name" value="DUF4880"/>
    <property type="match status" value="1"/>
</dbReference>
<dbReference type="GO" id="GO:0016989">
    <property type="term" value="F:sigma factor antagonist activity"/>
    <property type="evidence" value="ECO:0007669"/>
    <property type="project" value="TreeGrafter"/>
</dbReference>
<dbReference type="InterPro" id="IPR006860">
    <property type="entry name" value="FecR"/>
</dbReference>
<dbReference type="Pfam" id="PF04773">
    <property type="entry name" value="FecR"/>
    <property type="match status" value="1"/>
</dbReference>
<name>A0A3D9XUI2_PARVE</name>
<evidence type="ECO:0000259" key="2">
    <source>
        <dbReference type="Pfam" id="PF16220"/>
    </source>
</evidence>
<protein>
    <submittedName>
        <fullName evidence="3">FecR family protein</fullName>
    </submittedName>
</protein>